<dbReference type="AlphaFoldDB" id="A0A6A5H1I7"/>
<dbReference type="Proteomes" id="UP000483820">
    <property type="component" value="Chromosome III"/>
</dbReference>
<name>A0A6A5H1I7_CAERE</name>
<dbReference type="GeneID" id="9799280"/>
<evidence type="ECO:0000313" key="3">
    <source>
        <dbReference type="EMBL" id="KAF1760443.1"/>
    </source>
</evidence>
<reference evidence="3 4" key="1">
    <citation type="submission" date="2019-12" db="EMBL/GenBank/DDBJ databases">
        <title>Chromosome-level assembly of the Caenorhabditis remanei genome.</title>
        <authorList>
            <person name="Teterina A.A."/>
            <person name="Willis J.H."/>
            <person name="Phillips P.C."/>
        </authorList>
    </citation>
    <scope>NUCLEOTIDE SEQUENCE [LARGE SCALE GENOMIC DNA]</scope>
    <source>
        <strain evidence="3 4">PX506</strain>
        <tissue evidence="3">Whole organism</tissue>
    </source>
</reference>
<dbReference type="EMBL" id="WUAV01000003">
    <property type="protein sequence ID" value="KAF1760443.1"/>
    <property type="molecule type" value="Genomic_DNA"/>
</dbReference>
<evidence type="ECO:0000313" key="4">
    <source>
        <dbReference type="Proteomes" id="UP000483820"/>
    </source>
</evidence>
<feature type="domain" description="N-acetyltransferase ESCO zinc-finger" evidence="2">
    <location>
        <begin position="99"/>
        <end position="137"/>
    </location>
</feature>
<protein>
    <recommendedName>
        <fullName evidence="2">N-acetyltransferase ESCO zinc-finger domain-containing protein</fullName>
    </recommendedName>
</protein>
<accession>A0A6A5H1I7</accession>
<sequence>MADDEKKKKEPERRSIRIDEYFIKAAKSDSVEREIAEKKKEEEEEGENNQQKEVALQDLKCPKRKLVFETDDTDDIAKKKQAVRNRKSGGAMKKLEKGQRILDCGQKLIGSTTCKDCEMVYCVDDAADVKAHEKFHREWKFRFEIPKTFVMQMLKFYNRDMNDYKVYYLHTSGEEAFKKLMSKHIGVINTYLGYTGTDDVWSTDKRIFMILLLREERMMIGGILIIEKVTKAYTNVTRKKMGQRFNGN</sequence>
<dbReference type="PANTHER" id="PTHR45884:SF2">
    <property type="entry name" value="N-ACETYLTRANSFERASE ECO"/>
    <property type="match status" value="1"/>
</dbReference>
<dbReference type="PANTHER" id="PTHR45884">
    <property type="entry name" value="N-ACETYLTRANSFERASE ECO"/>
    <property type="match status" value="1"/>
</dbReference>
<dbReference type="Pfam" id="PF13878">
    <property type="entry name" value="zf-C2H2_3"/>
    <property type="match status" value="1"/>
</dbReference>
<evidence type="ECO:0000259" key="2">
    <source>
        <dbReference type="Pfam" id="PF13878"/>
    </source>
</evidence>
<dbReference type="KEGG" id="crq:GCK72_008692"/>
<gene>
    <name evidence="3" type="ORF">GCK72_008692</name>
</gene>
<dbReference type="GO" id="GO:0005634">
    <property type="term" value="C:nucleus"/>
    <property type="evidence" value="ECO:0007669"/>
    <property type="project" value="TreeGrafter"/>
</dbReference>
<feature type="region of interest" description="Disordered" evidence="1">
    <location>
        <begin position="34"/>
        <end position="54"/>
    </location>
</feature>
<organism evidence="3 4">
    <name type="scientific">Caenorhabditis remanei</name>
    <name type="common">Caenorhabditis vulgaris</name>
    <dbReference type="NCBI Taxonomy" id="31234"/>
    <lineage>
        <taxon>Eukaryota</taxon>
        <taxon>Metazoa</taxon>
        <taxon>Ecdysozoa</taxon>
        <taxon>Nematoda</taxon>
        <taxon>Chromadorea</taxon>
        <taxon>Rhabditida</taxon>
        <taxon>Rhabditina</taxon>
        <taxon>Rhabditomorpha</taxon>
        <taxon>Rhabditoidea</taxon>
        <taxon>Rhabditidae</taxon>
        <taxon>Peloderinae</taxon>
        <taxon>Caenorhabditis</taxon>
    </lineage>
</organism>
<proteinExistence type="predicted"/>
<comment type="caution">
    <text evidence="3">The sequence shown here is derived from an EMBL/GenBank/DDBJ whole genome shotgun (WGS) entry which is preliminary data.</text>
</comment>
<dbReference type="InterPro" id="IPR028005">
    <property type="entry name" value="AcTrfase_ESCO_Znf_dom"/>
</dbReference>
<evidence type="ECO:0000256" key="1">
    <source>
        <dbReference type="SAM" id="MobiDB-lite"/>
    </source>
</evidence>
<dbReference type="GO" id="GO:0061733">
    <property type="term" value="F:protein-lysine-acetyltransferase activity"/>
    <property type="evidence" value="ECO:0007669"/>
    <property type="project" value="TreeGrafter"/>
</dbReference>
<dbReference type="GO" id="GO:0007064">
    <property type="term" value="P:mitotic sister chromatid cohesion"/>
    <property type="evidence" value="ECO:0007669"/>
    <property type="project" value="TreeGrafter"/>
</dbReference>
<dbReference type="RefSeq" id="XP_053586559.1">
    <property type="nucleotide sequence ID" value="XM_053726982.1"/>
</dbReference>
<dbReference type="GO" id="GO:0000785">
    <property type="term" value="C:chromatin"/>
    <property type="evidence" value="ECO:0007669"/>
    <property type="project" value="TreeGrafter"/>
</dbReference>
<dbReference type="CTD" id="9799280"/>